<gene>
    <name evidence="6" type="ORF">AKG39_08615</name>
</gene>
<evidence type="ECO:0000256" key="5">
    <source>
        <dbReference type="SAM" id="Phobius"/>
    </source>
</evidence>
<evidence type="ECO:0000256" key="4">
    <source>
        <dbReference type="ARBA" id="ARBA00023136"/>
    </source>
</evidence>
<keyword evidence="4 5" id="KW-0472">Membrane</keyword>
<name>A0A0L6U0P9_9FIRM</name>
<comment type="caution">
    <text evidence="6">The sequence shown here is derived from an EMBL/GenBank/DDBJ whole genome shotgun (WGS) entry which is preliminary data.</text>
</comment>
<dbReference type="PATRIC" id="fig|52689.4.peg.930"/>
<evidence type="ECO:0000256" key="3">
    <source>
        <dbReference type="ARBA" id="ARBA00022989"/>
    </source>
</evidence>
<dbReference type="EMBL" id="LGYO01000020">
    <property type="protein sequence ID" value="KNZ42083.1"/>
    <property type="molecule type" value="Genomic_DNA"/>
</dbReference>
<evidence type="ECO:0000256" key="2">
    <source>
        <dbReference type="ARBA" id="ARBA00022692"/>
    </source>
</evidence>
<dbReference type="Proteomes" id="UP000036873">
    <property type="component" value="Unassembled WGS sequence"/>
</dbReference>
<protein>
    <submittedName>
        <fullName evidence="6">Holin</fullName>
    </submittedName>
</protein>
<reference evidence="7" key="1">
    <citation type="submission" date="2015-07" db="EMBL/GenBank/DDBJ databases">
        <title>Draft genome sequence of Acetobacterium bakii DSM 8293, a potential psychrophilic chemical producer through syngas fermentation.</title>
        <authorList>
            <person name="Song Y."/>
            <person name="Hwang S."/>
            <person name="Cho B.-K."/>
        </authorList>
    </citation>
    <scope>NUCLEOTIDE SEQUENCE [LARGE SCALE GENOMIC DNA]</scope>
    <source>
        <strain evidence="7">DSM 8239</strain>
    </source>
</reference>
<evidence type="ECO:0000313" key="6">
    <source>
        <dbReference type="EMBL" id="KNZ42083.1"/>
    </source>
</evidence>
<feature type="transmembrane region" description="Helical" evidence="5">
    <location>
        <begin position="62"/>
        <end position="79"/>
    </location>
</feature>
<comment type="subcellular location">
    <subcellularLocation>
        <location evidence="1">Membrane</location>
        <topology evidence="1">Multi-pass membrane protein</topology>
    </subcellularLocation>
</comment>
<proteinExistence type="predicted"/>
<dbReference type="RefSeq" id="WP_050739985.1">
    <property type="nucleotide sequence ID" value="NZ_LGYO01000020.1"/>
</dbReference>
<dbReference type="InterPro" id="IPR006480">
    <property type="entry name" value="Phage_holin_4_1"/>
</dbReference>
<dbReference type="OrthoDB" id="88184at2"/>
<dbReference type="GO" id="GO:0016020">
    <property type="term" value="C:membrane"/>
    <property type="evidence" value="ECO:0007669"/>
    <property type="project" value="UniProtKB-SubCell"/>
</dbReference>
<dbReference type="AlphaFoldDB" id="A0A0L6U0P9"/>
<evidence type="ECO:0000313" key="7">
    <source>
        <dbReference type="Proteomes" id="UP000036873"/>
    </source>
</evidence>
<dbReference type="NCBIfam" id="TIGR01593">
    <property type="entry name" value="holin_tox_secr"/>
    <property type="match status" value="1"/>
</dbReference>
<organism evidence="6 7">
    <name type="scientific">Acetobacterium bakii</name>
    <dbReference type="NCBI Taxonomy" id="52689"/>
    <lineage>
        <taxon>Bacteria</taxon>
        <taxon>Bacillati</taxon>
        <taxon>Bacillota</taxon>
        <taxon>Clostridia</taxon>
        <taxon>Eubacteriales</taxon>
        <taxon>Eubacteriaceae</taxon>
        <taxon>Acetobacterium</taxon>
    </lineage>
</organism>
<dbReference type="Pfam" id="PF05105">
    <property type="entry name" value="Phage_holin_4_1"/>
    <property type="match status" value="1"/>
</dbReference>
<keyword evidence="3 5" id="KW-1133">Transmembrane helix</keyword>
<evidence type="ECO:0000256" key="1">
    <source>
        <dbReference type="ARBA" id="ARBA00004141"/>
    </source>
</evidence>
<accession>A0A0L6U0P9</accession>
<keyword evidence="2 5" id="KW-0812">Transmembrane</keyword>
<keyword evidence="7" id="KW-1185">Reference proteome</keyword>
<sequence>MKEFEQHLPRFFGIVGSLIGMVLGGFDGFLYTLMGFILIDYLTGVMAAMIKGKVSSKIGFTGILKKILILIMVALGQLLDQNLLGGGDAMRTAVIFFYTANEGISIVENLTCLDFPIPDKLKNILEQLSEQEKEKR</sequence>